<evidence type="ECO:0000313" key="2">
    <source>
        <dbReference type="Proteomes" id="UP000228533"/>
    </source>
</evidence>
<reference evidence="2" key="1">
    <citation type="submission" date="2017-09" db="EMBL/GenBank/DDBJ databases">
        <title>Depth-based differentiation of microbial function through sediment-hosted aquifers and enrichment of novel symbionts in the deep terrestrial subsurface.</title>
        <authorList>
            <person name="Probst A.J."/>
            <person name="Ladd B."/>
            <person name="Jarett J.K."/>
            <person name="Geller-Mcgrath D.E."/>
            <person name="Sieber C.M.K."/>
            <person name="Emerson J.B."/>
            <person name="Anantharaman K."/>
            <person name="Thomas B.C."/>
            <person name="Malmstrom R."/>
            <person name="Stieglmeier M."/>
            <person name="Klingl A."/>
            <person name="Woyke T."/>
            <person name="Ryan C.M."/>
            <person name="Banfield J.F."/>
        </authorList>
    </citation>
    <scope>NUCLEOTIDE SEQUENCE [LARGE SCALE GENOMIC DNA]</scope>
</reference>
<comment type="caution">
    <text evidence="1">The sequence shown here is derived from an EMBL/GenBank/DDBJ whole genome shotgun (WGS) entry which is preliminary data.</text>
</comment>
<dbReference type="AlphaFoldDB" id="A0A2M6WSA7"/>
<dbReference type="Proteomes" id="UP000228533">
    <property type="component" value="Unassembled WGS sequence"/>
</dbReference>
<organism evidence="1 2">
    <name type="scientific">Candidatus Falkowbacteria bacterium CG10_big_fil_rev_8_21_14_0_10_37_14</name>
    <dbReference type="NCBI Taxonomy" id="1974561"/>
    <lineage>
        <taxon>Bacteria</taxon>
        <taxon>Candidatus Falkowiibacteriota</taxon>
    </lineage>
</organism>
<proteinExistence type="predicted"/>
<evidence type="ECO:0000313" key="1">
    <source>
        <dbReference type="EMBL" id="PIT95690.1"/>
    </source>
</evidence>
<sequence length="80" mass="9053">MVTDKNNKVLARFKRGRAVTLKEDTVINGINIPRNKQGFIEEIIPKKDTNSSKIKLDFGSLISDKPIELSLIKLCHYIAL</sequence>
<accession>A0A2M6WSA7</accession>
<gene>
    <name evidence="1" type="ORF">COT94_03825</name>
</gene>
<dbReference type="EMBL" id="PFAM01000023">
    <property type="protein sequence ID" value="PIT95690.1"/>
    <property type="molecule type" value="Genomic_DNA"/>
</dbReference>
<name>A0A2M6WSA7_9BACT</name>
<protein>
    <submittedName>
        <fullName evidence="1">Uncharacterized protein</fullName>
    </submittedName>
</protein>